<feature type="chain" id="PRO_5040831418" description="AA9 family lytic polysaccharide monooxygenase" evidence="3">
    <location>
        <begin position="18"/>
        <end position="242"/>
    </location>
</feature>
<gene>
    <name evidence="5" type="ORF">GGI15_001622</name>
</gene>
<dbReference type="CDD" id="cd21175">
    <property type="entry name" value="LPMO_AA9"/>
    <property type="match status" value="1"/>
</dbReference>
<keyword evidence="6" id="KW-1185">Reference proteome</keyword>
<sequence length="242" mass="26361">MQLFTTILLAFALTANAHTHLSNIWVNGTRQDPGHCIRPYGVSTRNSPIQDLSSDDLRCRTTSMDPSDTDTCGIVAGSNMTVEWHKSDGTGTVISASHHGPCLVYMSKMDAEGAGNVWFKIYEDGYDPDTDTWCVDKLIKNDGKLDITIPVDIESGNYLLRTEIIALHNAYDEPVDNSSQTGAQLFPNCVQLYVSGEGTADPTGVAIPGVYKPTDPGLYINIHKDFKTYAIPGPDVYEPGSN</sequence>
<dbReference type="GO" id="GO:0030248">
    <property type="term" value="F:cellulose binding"/>
    <property type="evidence" value="ECO:0007669"/>
    <property type="project" value="UniProtKB-UniRule"/>
</dbReference>
<dbReference type="EC" id="1.14.99.56" evidence="2"/>
<dbReference type="PANTHER" id="PTHR33353">
    <property type="entry name" value="PUTATIVE (AFU_ORTHOLOGUE AFUA_1G12560)-RELATED"/>
    <property type="match status" value="1"/>
</dbReference>
<name>A0A9W8HPW0_9FUNG</name>
<comment type="catalytic activity">
    <reaction evidence="2">
        <text>[(1-&gt;4)-beta-D-glucosyl]n+m + reduced acceptor + O2 = 4-dehydro-beta-D-glucosyl-[(1-&gt;4)-beta-D-glucosyl]n-1 + [(1-&gt;4)-beta-D-glucosyl]m + acceptor + H2O.</text>
        <dbReference type="EC" id="1.14.99.56"/>
    </reaction>
</comment>
<comment type="domain">
    <text evidence="2">Has a modular structure: an endo-beta-1,4-glucanase catalytic module at the N-terminus, a linker rich in serines and threonines, and a C-terminal carbohydrate-binding module (CBM).</text>
</comment>
<keyword evidence="1 2" id="KW-1015">Disulfide bond</keyword>
<dbReference type="GO" id="GO:0008810">
    <property type="term" value="F:cellulase activity"/>
    <property type="evidence" value="ECO:0007669"/>
    <property type="project" value="UniProtKB-UniRule"/>
</dbReference>
<dbReference type="GO" id="GO:0005576">
    <property type="term" value="C:extracellular region"/>
    <property type="evidence" value="ECO:0007669"/>
    <property type="project" value="UniProtKB-SubCell"/>
</dbReference>
<dbReference type="InterPro" id="IPR049892">
    <property type="entry name" value="AA9"/>
</dbReference>
<reference evidence="5" key="1">
    <citation type="submission" date="2022-07" db="EMBL/GenBank/DDBJ databases">
        <title>Phylogenomic reconstructions and comparative analyses of Kickxellomycotina fungi.</title>
        <authorList>
            <person name="Reynolds N.K."/>
            <person name="Stajich J.E."/>
            <person name="Barry K."/>
            <person name="Grigoriev I.V."/>
            <person name="Crous P."/>
            <person name="Smith M.E."/>
        </authorList>
    </citation>
    <scope>NUCLEOTIDE SEQUENCE</scope>
    <source>
        <strain evidence="5">BCRC 34489</strain>
    </source>
</reference>
<keyword evidence="3" id="KW-0732">Signal</keyword>
<feature type="domain" description="Auxiliary Activity family 9 catalytic" evidence="4">
    <location>
        <begin position="18"/>
        <end position="226"/>
    </location>
</feature>
<comment type="function">
    <text evidence="2">Lytic polysaccharide monooxygenase (LMPO) that depolymerizes crystalline and amorphous polysaccharides via the oxidation of scissile alpha- or beta-(1-4)-glycosidic bonds, yielding C1 and/or C4 oxidation products. Catalysis by LPMOs requires the reduction of the active-site copper from Cu(II) to Cu(I) by a reducing agent and H(2)O(2) or O(2) as a cosubstrate.</text>
</comment>
<evidence type="ECO:0000256" key="2">
    <source>
        <dbReference type="RuleBase" id="RU368122"/>
    </source>
</evidence>
<dbReference type="Pfam" id="PF03443">
    <property type="entry name" value="AA9"/>
    <property type="match status" value="1"/>
</dbReference>
<evidence type="ECO:0000313" key="6">
    <source>
        <dbReference type="Proteomes" id="UP001140172"/>
    </source>
</evidence>
<evidence type="ECO:0000259" key="4">
    <source>
        <dbReference type="Pfam" id="PF03443"/>
    </source>
</evidence>
<dbReference type="Proteomes" id="UP001140172">
    <property type="component" value="Unassembled WGS sequence"/>
</dbReference>
<dbReference type="AlphaFoldDB" id="A0A9W8HPW0"/>
<comment type="subcellular location">
    <subcellularLocation>
        <location evidence="2">Secreted</location>
    </subcellularLocation>
</comment>
<dbReference type="EMBL" id="JANBUM010000068">
    <property type="protein sequence ID" value="KAJ2786312.1"/>
    <property type="molecule type" value="Genomic_DNA"/>
</dbReference>
<keyword evidence="2" id="KW-0119">Carbohydrate metabolism</keyword>
<dbReference type="GO" id="GO:0030245">
    <property type="term" value="P:cellulose catabolic process"/>
    <property type="evidence" value="ECO:0007669"/>
    <property type="project" value="UniProtKB-UniRule"/>
</dbReference>
<organism evidence="5 6">
    <name type="scientific">Coemansia interrupta</name>
    <dbReference type="NCBI Taxonomy" id="1126814"/>
    <lineage>
        <taxon>Eukaryota</taxon>
        <taxon>Fungi</taxon>
        <taxon>Fungi incertae sedis</taxon>
        <taxon>Zoopagomycota</taxon>
        <taxon>Kickxellomycotina</taxon>
        <taxon>Kickxellomycetes</taxon>
        <taxon>Kickxellales</taxon>
        <taxon>Kickxellaceae</taxon>
        <taxon>Coemansia</taxon>
    </lineage>
</organism>
<keyword evidence="2" id="KW-0624">Polysaccharide degradation</keyword>
<accession>A0A9W8HPW0</accession>
<evidence type="ECO:0000256" key="1">
    <source>
        <dbReference type="ARBA" id="ARBA00023157"/>
    </source>
</evidence>
<proteinExistence type="predicted"/>
<evidence type="ECO:0000313" key="5">
    <source>
        <dbReference type="EMBL" id="KAJ2786312.1"/>
    </source>
</evidence>
<protein>
    <recommendedName>
        <fullName evidence="2">AA9 family lytic polysaccharide monooxygenase</fullName>
        <ecNumber evidence="2">1.14.99.56</ecNumber>
    </recommendedName>
    <alternativeName>
        <fullName evidence="2">Endo-beta-1,4-glucanase</fullName>
    </alternativeName>
    <alternativeName>
        <fullName evidence="2">Glycosyl hydrolase 61 family protein</fullName>
    </alternativeName>
</protein>
<dbReference type="InterPro" id="IPR005103">
    <property type="entry name" value="AA9_LPMO"/>
</dbReference>
<evidence type="ECO:0000256" key="3">
    <source>
        <dbReference type="SAM" id="SignalP"/>
    </source>
</evidence>
<comment type="caution">
    <text evidence="5">The sequence shown here is derived from an EMBL/GenBank/DDBJ whole genome shotgun (WGS) entry which is preliminary data.</text>
</comment>
<keyword evidence="2" id="KW-0964">Secreted</keyword>
<dbReference type="Gene3D" id="2.70.50.70">
    <property type="match status" value="1"/>
</dbReference>
<feature type="signal peptide" evidence="3">
    <location>
        <begin position="1"/>
        <end position="17"/>
    </location>
</feature>
<keyword evidence="2" id="KW-0136">Cellulose degradation</keyword>
<dbReference type="OrthoDB" id="4849160at2759"/>
<dbReference type="PANTHER" id="PTHR33353:SF32">
    <property type="entry name" value="ENDO-BETA-1,4-GLUCANASE D"/>
    <property type="match status" value="1"/>
</dbReference>